<keyword evidence="4 5" id="KW-0472">Membrane</keyword>
<organism evidence="6 7">
    <name type="scientific">Orbilia oligospora</name>
    <name type="common">Nematode-trapping fungus</name>
    <name type="synonym">Arthrobotrys oligospora</name>
    <dbReference type="NCBI Taxonomy" id="2813651"/>
    <lineage>
        <taxon>Eukaryota</taxon>
        <taxon>Fungi</taxon>
        <taxon>Dikarya</taxon>
        <taxon>Ascomycota</taxon>
        <taxon>Pezizomycotina</taxon>
        <taxon>Orbiliomycetes</taxon>
        <taxon>Orbiliales</taxon>
        <taxon>Orbiliaceae</taxon>
        <taxon>Orbilia</taxon>
    </lineage>
</organism>
<evidence type="ECO:0000313" key="6">
    <source>
        <dbReference type="EMBL" id="TGJ75029.1"/>
    </source>
</evidence>
<dbReference type="Gene3D" id="1.20.58.340">
    <property type="entry name" value="Magnesium transport protein CorA, transmembrane region"/>
    <property type="match status" value="1"/>
</dbReference>
<evidence type="ECO:0000256" key="4">
    <source>
        <dbReference type="ARBA" id="ARBA00023136"/>
    </source>
</evidence>
<comment type="caution">
    <text evidence="6">The sequence shown here is derived from an EMBL/GenBank/DDBJ whole genome shotgun (WGS) entry which is preliminary data.</text>
</comment>
<name>A0A8H2HQR8_ORBOL</name>
<reference evidence="6 7" key="1">
    <citation type="submission" date="2019-03" db="EMBL/GenBank/DDBJ databases">
        <title>Nematode-trapping fungi genome.</title>
        <authorList>
            <person name="Vidal-Diez De Ulzurrun G."/>
        </authorList>
    </citation>
    <scope>NUCLEOTIDE SEQUENCE [LARGE SCALE GENOMIC DNA]</scope>
    <source>
        <strain evidence="6 7">TWF154</strain>
    </source>
</reference>
<evidence type="ECO:0000256" key="3">
    <source>
        <dbReference type="ARBA" id="ARBA00022989"/>
    </source>
</evidence>
<gene>
    <name evidence="6" type="ORF">EYR41_001980</name>
</gene>
<feature type="transmembrane region" description="Helical" evidence="5">
    <location>
        <begin position="246"/>
        <end position="264"/>
    </location>
</feature>
<dbReference type="EMBL" id="SOZJ01000001">
    <property type="protein sequence ID" value="TGJ75029.1"/>
    <property type="molecule type" value="Genomic_DNA"/>
</dbReference>
<evidence type="ECO:0000313" key="7">
    <source>
        <dbReference type="Proteomes" id="UP000297595"/>
    </source>
</evidence>
<dbReference type="InterPro" id="IPR002523">
    <property type="entry name" value="MgTranspt_CorA/ZnTranspt_ZntB"/>
</dbReference>
<dbReference type="SUPFAM" id="SSF144083">
    <property type="entry name" value="Magnesium transport protein CorA, transmembrane region"/>
    <property type="match status" value="1"/>
</dbReference>
<evidence type="ECO:0000256" key="2">
    <source>
        <dbReference type="ARBA" id="ARBA00022692"/>
    </source>
</evidence>
<keyword evidence="2 5" id="KW-0812">Transmembrane</keyword>
<protein>
    <submittedName>
        <fullName evidence="6">Uncharacterized protein</fullName>
    </submittedName>
</protein>
<dbReference type="GO" id="GO:0016020">
    <property type="term" value="C:membrane"/>
    <property type="evidence" value="ECO:0007669"/>
    <property type="project" value="UniProtKB-SubCell"/>
</dbReference>
<evidence type="ECO:0000256" key="1">
    <source>
        <dbReference type="ARBA" id="ARBA00004141"/>
    </source>
</evidence>
<dbReference type="Proteomes" id="UP000297595">
    <property type="component" value="Unassembled WGS sequence"/>
</dbReference>
<evidence type="ECO:0000256" key="5">
    <source>
        <dbReference type="SAM" id="Phobius"/>
    </source>
</evidence>
<dbReference type="GO" id="GO:0046873">
    <property type="term" value="F:metal ion transmembrane transporter activity"/>
    <property type="evidence" value="ECO:0007669"/>
    <property type="project" value="InterPro"/>
</dbReference>
<keyword evidence="3 5" id="KW-1133">Transmembrane helix</keyword>
<proteinExistence type="predicted"/>
<dbReference type="Pfam" id="PF01544">
    <property type="entry name" value="CorA"/>
    <property type="match status" value="1"/>
</dbReference>
<sequence length="331" mass="37802">MTSPEHKYPDSLCVQMAPGFRWPILRIYVYIKHCYFLGSYNYLLLIDRADSSLAIDMKSLFYDGETSVDKEYPRNSKTPWQPNVVIANILYFIALRSSHFFRHAEAHLQSLADTIMTRSDEKPDFKFQIETTKALHQLMFTWAEVRRRILAALSLLKEIPAHTFIVSLDRERVQYAKEELKTRTGLQKARAMLEDNVERLDSLTEKTKALNSLVFNLANLHDYRAAVEEARAANAVATSLQRITSLTFVYLPITLAATIYGMNLSPITGDEGQKGIWAFFAVSAGLLVVTIGVLGIWIWKSQIVGWFKHGHRGKPRVELHQQEKNIALAEP</sequence>
<feature type="transmembrane region" description="Helical" evidence="5">
    <location>
        <begin position="276"/>
        <end position="299"/>
    </location>
</feature>
<dbReference type="AlphaFoldDB" id="A0A8H2HQR8"/>
<dbReference type="InterPro" id="IPR045863">
    <property type="entry name" value="CorA_TM1_TM2"/>
</dbReference>
<comment type="subcellular location">
    <subcellularLocation>
        <location evidence="1">Membrane</location>
        <topology evidence="1">Multi-pass membrane protein</topology>
    </subcellularLocation>
</comment>
<accession>A0A8H2HQR8</accession>